<dbReference type="EMBL" id="CBSY010000056">
    <property type="protein sequence ID" value="CDH18743.1"/>
    <property type="molecule type" value="Genomic_DNA"/>
</dbReference>
<evidence type="ECO:0000313" key="9">
    <source>
        <dbReference type="Proteomes" id="UP000028500"/>
    </source>
</evidence>
<keyword evidence="5" id="KW-0411">Iron-sulfur</keyword>
<dbReference type="PANTHER" id="PTHR11228:SF7">
    <property type="entry name" value="PQQA PEPTIDE CYCLASE"/>
    <property type="match status" value="1"/>
</dbReference>
<dbReference type="CDD" id="cd01335">
    <property type="entry name" value="Radical_SAM"/>
    <property type="match status" value="1"/>
</dbReference>
<dbReference type="RefSeq" id="WP_051861169.1">
    <property type="nucleotide sequence ID" value="NZ_CAWLZI010000139.1"/>
</dbReference>
<dbReference type="SFLD" id="SFLDS00029">
    <property type="entry name" value="Radical_SAM"/>
    <property type="match status" value="1"/>
</dbReference>
<name>A0A077PCH5_XENBV</name>
<evidence type="ECO:0000256" key="2">
    <source>
        <dbReference type="ARBA" id="ARBA00022691"/>
    </source>
</evidence>
<evidence type="ECO:0000256" key="4">
    <source>
        <dbReference type="ARBA" id="ARBA00023004"/>
    </source>
</evidence>
<dbReference type="GO" id="GO:0003824">
    <property type="term" value="F:catalytic activity"/>
    <property type="evidence" value="ECO:0007669"/>
    <property type="project" value="InterPro"/>
</dbReference>
<accession>A0A077PCH5</accession>
<keyword evidence="4" id="KW-0408">Iron</keyword>
<evidence type="ECO:0000256" key="1">
    <source>
        <dbReference type="ARBA" id="ARBA00001966"/>
    </source>
</evidence>
<dbReference type="SUPFAM" id="SSF102114">
    <property type="entry name" value="Radical SAM enzymes"/>
    <property type="match status" value="1"/>
</dbReference>
<evidence type="ECO:0000313" key="8">
    <source>
        <dbReference type="EMBL" id="CDH18743.1"/>
    </source>
</evidence>
<dbReference type="OrthoDB" id="9782387at2"/>
<feature type="domain" description="Radical SAM core" evidence="6">
    <location>
        <begin position="8"/>
        <end position="112"/>
    </location>
</feature>
<dbReference type="SFLD" id="SFLDG01067">
    <property type="entry name" value="SPASM/twitch_domain_containing"/>
    <property type="match status" value="1"/>
</dbReference>
<dbReference type="InterPro" id="IPR023885">
    <property type="entry name" value="4Fe4S-binding_SPASM_dom"/>
</dbReference>
<protein>
    <submittedName>
        <fullName evidence="8">Putative BtrN</fullName>
    </submittedName>
</protein>
<dbReference type="AlphaFoldDB" id="A0A077PCH5"/>
<dbReference type="GO" id="GO:0046872">
    <property type="term" value="F:metal ion binding"/>
    <property type="evidence" value="ECO:0007669"/>
    <property type="project" value="UniProtKB-KW"/>
</dbReference>
<dbReference type="Proteomes" id="UP000028500">
    <property type="component" value="Unassembled WGS sequence"/>
</dbReference>
<dbReference type="GO" id="GO:0051536">
    <property type="term" value="F:iron-sulfur cluster binding"/>
    <property type="evidence" value="ECO:0007669"/>
    <property type="project" value="UniProtKB-KW"/>
</dbReference>
<dbReference type="InterPro" id="IPR007197">
    <property type="entry name" value="rSAM"/>
</dbReference>
<evidence type="ECO:0000256" key="3">
    <source>
        <dbReference type="ARBA" id="ARBA00022723"/>
    </source>
</evidence>
<dbReference type="Pfam" id="PF04055">
    <property type="entry name" value="Radical_SAM"/>
    <property type="match status" value="1"/>
</dbReference>
<dbReference type="HOGENOM" id="CLU_009273_1_3_6"/>
<dbReference type="PANTHER" id="PTHR11228">
    <property type="entry name" value="RADICAL SAM DOMAIN PROTEIN"/>
    <property type="match status" value="1"/>
</dbReference>
<dbReference type="InterPro" id="IPR058240">
    <property type="entry name" value="rSAM_sf"/>
</dbReference>
<gene>
    <name evidence="8" type="ORF">XBKQ1_1490020</name>
</gene>
<keyword evidence="2" id="KW-0949">S-adenosyl-L-methionine</keyword>
<proteinExistence type="predicted"/>
<dbReference type="InterPro" id="IPR050377">
    <property type="entry name" value="Radical_SAM_PqqE_MftC-like"/>
</dbReference>
<sequence>MFSMVEIEINSRCNRRCVYCPNVIAPRDAPNRMKFEQFERIIDRLEEANFTGRLSYHFYNEPLLHPKLPQFVARVTERLPEVRQILYSNGDYLTDEKYQLLHKNGIKQFIITQHDSKPGAPKPDLIWLIPDQLQLTNRAGNVTAGPEIVSNLPCFAPSDMLIITITGNVVLCYEDNKEEVVLGNIFDSPIMEIWNSPQFRQAREALSCGNRNATEICRRCNNRSHQKSEAFDYVL</sequence>
<comment type="cofactor">
    <cofactor evidence="1">
        <name>[4Fe-4S] cluster</name>
        <dbReference type="ChEBI" id="CHEBI:49883"/>
    </cofactor>
</comment>
<dbReference type="InterPro" id="IPR013785">
    <property type="entry name" value="Aldolase_TIM"/>
</dbReference>
<evidence type="ECO:0000256" key="5">
    <source>
        <dbReference type="ARBA" id="ARBA00023014"/>
    </source>
</evidence>
<dbReference type="Gene3D" id="3.20.20.70">
    <property type="entry name" value="Aldolase class I"/>
    <property type="match status" value="1"/>
</dbReference>
<evidence type="ECO:0000259" key="7">
    <source>
        <dbReference type="Pfam" id="PF13186"/>
    </source>
</evidence>
<keyword evidence="3" id="KW-0479">Metal-binding</keyword>
<organism evidence="8 9">
    <name type="scientific">Xenorhabdus bovienii str. kraussei Quebec</name>
    <dbReference type="NCBI Taxonomy" id="1398203"/>
    <lineage>
        <taxon>Bacteria</taxon>
        <taxon>Pseudomonadati</taxon>
        <taxon>Pseudomonadota</taxon>
        <taxon>Gammaproteobacteria</taxon>
        <taxon>Enterobacterales</taxon>
        <taxon>Morganellaceae</taxon>
        <taxon>Xenorhabdus</taxon>
    </lineage>
</organism>
<evidence type="ECO:0000259" key="6">
    <source>
        <dbReference type="Pfam" id="PF04055"/>
    </source>
</evidence>
<feature type="domain" description="4Fe4S-binding SPASM" evidence="7">
    <location>
        <begin position="154"/>
        <end position="221"/>
    </location>
</feature>
<reference evidence="8" key="1">
    <citation type="submission" date="2013-07" db="EMBL/GenBank/DDBJ databases">
        <title>Sub-species coevolution in mutualistic symbiosis.</title>
        <authorList>
            <person name="Murfin K."/>
            <person name="Klassen J."/>
            <person name="Lee M."/>
            <person name="Forst S."/>
            <person name="Stock P."/>
            <person name="Goodrich-Blair H."/>
        </authorList>
    </citation>
    <scope>NUCLEOTIDE SEQUENCE [LARGE SCALE GENOMIC DNA]</scope>
    <source>
        <strain evidence="8">Kraussei Quebec</strain>
    </source>
</reference>
<keyword evidence="9" id="KW-1185">Reference proteome</keyword>
<dbReference type="Pfam" id="PF13186">
    <property type="entry name" value="SPASM"/>
    <property type="match status" value="1"/>
</dbReference>
<comment type="caution">
    <text evidence="8">The sequence shown here is derived from an EMBL/GenBank/DDBJ whole genome shotgun (WGS) entry which is preliminary data.</text>
</comment>